<keyword evidence="10" id="KW-1185">Reference proteome</keyword>
<evidence type="ECO:0000256" key="3">
    <source>
        <dbReference type="ARBA" id="ARBA00023125"/>
    </source>
</evidence>
<dbReference type="GO" id="GO:0000977">
    <property type="term" value="F:RNA polymerase II transcription regulatory region sequence-specific DNA binding"/>
    <property type="evidence" value="ECO:0007669"/>
    <property type="project" value="TreeGrafter"/>
</dbReference>
<evidence type="ECO:0000256" key="7">
    <source>
        <dbReference type="SAM" id="MobiDB-lite"/>
    </source>
</evidence>
<protein>
    <submittedName>
        <fullName evidence="9">DgyrCDS12771</fullName>
    </submittedName>
</protein>
<gene>
    <name evidence="9" type="ORF">DGYR_LOCUS12026</name>
</gene>
<feature type="compositionally biased region" description="Low complexity" evidence="7">
    <location>
        <begin position="482"/>
        <end position="509"/>
    </location>
</feature>
<feature type="compositionally biased region" description="Basic residues" evidence="7">
    <location>
        <begin position="650"/>
        <end position="659"/>
    </location>
</feature>
<feature type="compositionally biased region" description="Basic residues" evidence="7">
    <location>
        <begin position="714"/>
        <end position="723"/>
    </location>
</feature>
<dbReference type="InterPro" id="IPR052412">
    <property type="entry name" value="CC-Dev_Transcription_Reg"/>
</dbReference>
<feature type="compositionally biased region" description="Basic and acidic residues" evidence="7">
    <location>
        <begin position="663"/>
        <end position="681"/>
    </location>
</feature>
<feature type="region of interest" description="Disordered" evidence="7">
    <location>
        <begin position="620"/>
        <end position="802"/>
    </location>
</feature>
<feature type="region of interest" description="Disordered" evidence="7">
    <location>
        <begin position="480"/>
        <end position="519"/>
    </location>
</feature>
<name>A0A7I8W8P8_9ANNE</name>
<keyword evidence="1" id="KW-0597">Phosphoprotein</keyword>
<evidence type="ECO:0000313" key="9">
    <source>
        <dbReference type="EMBL" id="CAD5124491.1"/>
    </source>
</evidence>
<evidence type="ECO:0000313" key="10">
    <source>
        <dbReference type="Proteomes" id="UP000549394"/>
    </source>
</evidence>
<dbReference type="SMART" id="SM00398">
    <property type="entry name" value="HMG"/>
    <property type="match status" value="1"/>
</dbReference>
<dbReference type="Gene3D" id="1.10.30.10">
    <property type="entry name" value="High mobility group box domain"/>
    <property type="match status" value="1"/>
</dbReference>
<dbReference type="PANTHER" id="PTHR13059:SF10">
    <property type="entry name" value="HMG BOX TRANSCRIPTION FACTOR BBX"/>
    <property type="match status" value="1"/>
</dbReference>
<feature type="domain" description="HMG box" evidence="8">
    <location>
        <begin position="11"/>
        <end position="79"/>
    </location>
</feature>
<organism evidence="9 10">
    <name type="scientific">Dimorphilus gyrociliatus</name>
    <dbReference type="NCBI Taxonomy" id="2664684"/>
    <lineage>
        <taxon>Eukaryota</taxon>
        <taxon>Metazoa</taxon>
        <taxon>Spiralia</taxon>
        <taxon>Lophotrochozoa</taxon>
        <taxon>Annelida</taxon>
        <taxon>Polychaeta</taxon>
        <taxon>Polychaeta incertae sedis</taxon>
        <taxon>Dinophilidae</taxon>
        <taxon>Dimorphilus</taxon>
    </lineage>
</organism>
<keyword evidence="4" id="KW-0804">Transcription</keyword>
<feature type="compositionally biased region" description="Polar residues" evidence="7">
    <location>
        <begin position="731"/>
        <end position="763"/>
    </location>
</feature>
<dbReference type="InterPro" id="IPR009071">
    <property type="entry name" value="HMG_box_dom"/>
</dbReference>
<dbReference type="EMBL" id="CAJFCJ010000021">
    <property type="protein sequence ID" value="CAD5124491.1"/>
    <property type="molecule type" value="Genomic_DNA"/>
</dbReference>
<feature type="region of interest" description="Disordered" evidence="7">
    <location>
        <begin position="335"/>
        <end position="366"/>
    </location>
</feature>
<evidence type="ECO:0000256" key="4">
    <source>
        <dbReference type="ARBA" id="ARBA00023163"/>
    </source>
</evidence>
<dbReference type="Proteomes" id="UP000549394">
    <property type="component" value="Unassembled WGS sequence"/>
</dbReference>
<dbReference type="OrthoDB" id="2377365at2759"/>
<proteinExistence type="predicted"/>
<feature type="DNA-binding region" description="HMG box" evidence="6">
    <location>
        <begin position="11"/>
        <end position="79"/>
    </location>
</feature>
<sequence>MESVANEGTTAKRPVNAFLIFCKQHRNRVRQSNPTMDNRAVTKLLGEIWAKMRPDEKNEYLDKAQKQKEGFTNKNTEYKWHSYQHKLARENSSNHEGNFTQSQLYFGFPAGQPQVFCNFLGDKEHLIMPKLRNWKKKAASRRAALIRWGKINPSSTIQPQLNDSPQKMAPKTVQGRMGGLDMLLLAGQQQLYNDEAKIKAVHPPRPVQVPQQNLSLYERQNNIPKLATPALTSFSPHSSENTNARTFSQRQSHATVLNRSLNFVQHPSQPHQLPPCVYPNENVHNSTHLTRTYDQNIPIDYSSSNDMPLDLSCKKGKDEKQKKMSLMQLAEMCSSQLQAVESQKPPQNQSTPKRQPSPAKPLNTALNGSYQSLSAFISHKIETTVRGGDTQIPTVNTTVNKKDENWNERKNEPKQEQLNGKMMMDRIIENLLSQNTSNNSKSGVSRSAMFQNAMVKAEGQPSENNVYQPVNTNTSSKMKMKTNANSNANTHTNSNISVNPNANSRNSAPPKKRYQAQAANTKEKTFVNYGDVQESLIRSIIYSDSQMVKDEKEEKKIAVVPPHTATAVKQSNHSHQSNHLKELSKTPVSLTTIGKGLLNTPTITAMAAVIPHVMWNHNHIDTPNDVPKEGSHQPLPSQKRTATDEEHIPPKKRREHRMVHTPQEQKKEETKEPRPCNKVNEKVQQNNVVVSSSESTTSANSLPASPANSLTGSQKRKARRKGITRLIVNKPDTSNAEPGSPTTSEGSQLSQSVSDSEMSSNEQSAERNKKSETEVGTEKRNNSHSANDNEEEEDEGRLVIDE</sequence>
<dbReference type="GO" id="GO:0000981">
    <property type="term" value="F:DNA-binding transcription factor activity, RNA polymerase II-specific"/>
    <property type="evidence" value="ECO:0007669"/>
    <property type="project" value="TreeGrafter"/>
</dbReference>
<dbReference type="PROSITE" id="PS50118">
    <property type="entry name" value="HMG_BOX_2"/>
    <property type="match status" value="1"/>
</dbReference>
<evidence type="ECO:0000256" key="1">
    <source>
        <dbReference type="ARBA" id="ARBA00022553"/>
    </source>
</evidence>
<dbReference type="InterPro" id="IPR036910">
    <property type="entry name" value="HMG_box_dom_sf"/>
</dbReference>
<evidence type="ECO:0000256" key="5">
    <source>
        <dbReference type="ARBA" id="ARBA00023242"/>
    </source>
</evidence>
<keyword evidence="2" id="KW-0805">Transcription regulation</keyword>
<dbReference type="SUPFAM" id="SSF47095">
    <property type="entry name" value="HMG-box"/>
    <property type="match status" value="1"/>
</dbReference>
<keyword evidence="3 6" id="KW-0238">DNA-binding</keyword>
<feature type="compositionally biased region" description="Basic and acidic residues" evidence="7">
    <location>
        <begin position="764"/>
        <end position="781"/>
    </location>
</feature>
<accession>A0A7I8W8P8</accession>
<evidence type="ECO:0000256" key="2">
    <source>
        <dbReference type="ARBA" id="ARBA00023015"/>
    </source>
</evidence>
<comment type="caution">
    <text evidence="9">The sequence shown here is derived from an EMBL/GenBank/DDBJ whole genome shotgun (WGS) entry which is preliminary data.</text>
</comment>
<feature type="compositionally biased region" description="Low complexity" evidence="7">
    <location>
        <begin position="682"/>
        <end position="710"/>
    </location>
</feature>
<dbReference type="GO" id="GO:0005634">
    <property type="term" value="C:nucleus"/>
    <property type="evidence" value="ECO:0007669"/>
    <property type="project" value="UniProtKB-UniRule"/>
</dbReference>
<keyword evidence="5 6" id="KW-0539">Nucleus</keyword>
<reference evidence="9 10" key="1">
    <citation type="submission" date="2020-08" db="EMBL/GenBank/DDBJ databases">
        <authorList>
            <person name="Hejnol A."/>
        </authorList>
    </citation>
    <scope>NUCLEOTIDE SEQUENCE [LARGE SCALE GENOMIC DNA]</scope>
</reference>
<feature type="compositionally biased region" description="Basic and acidic residues" evidence="7">
    <location>
        <begin position="620"/>
        <end position="631"/>
    </location>
</feature>
<dbReference type="AlphaFoldDB" id="A0A7I8W8P8"/>
<feature type="compositionally biased region" description="Polar residues" evidence="7">
    <location>
        <begin position="335"/>
        <end position="354"/>
    </location>
</feature>
<dbReference type="PANTHER" id="PTHR13059">
    <property type="entry name" value="HMG-BOX TRANSCRIPTION FACTOR BBX"/>
    <property type="match status" value="1"/>
</dbReference>
<evidence type="ECO:0000256" key="6">
    <source>
        <dbReference type="PROSITE-ProRule" id="PRU00267"/>
    </source>
</evidence>
<evidence type="ECO:0000259" key="8">
    <source>
        <dbReference type="PROSITE" id="PS50118"/>
    </source>
</evidence>
<dbReference type="Pfam" id="PF00505">
    <property type="entry name" value="HMG_box"/>
    <property type="match status" value="1"/>
</dbReference>